<comment type="pathway">
    <text evidence="1 7">Cell wall biogenesis; peptidoglycan biosynthesis.</text>
</comment>
<evidence type="ECO:0000256" key="6">
    <source>
        <dbReference type="ARBA" id="ARBA00023316"/>
    </source>
</evidence>
<dbReference type="InterPro" id="IPR005490">
    <property type="entry name" value="LD_TPept_cat_dom"/>
</dbReference>
<dbReference type="Pfam" id="PF03734">
    <property type="entry name" value="YkuD"/>
    <property type="match status" value="1"/>
</dbReference>
<keyword evidence="5 7" id="KW-0573">Peptidoglycan synthesis</keyword>
<feature type="active site" description="Proton donor/acceptor" evidence="7">
    <location>
        <position position="189"/>
    </location>
</feature>
<dbReference type="Proteomes" id="UP000190774">
    <property type="component" value="Unassembled WGS sequence"/>
</dbReference>
<dbReference type="GO" id="GO:0004180">
    <property type="term" value="F:carboxypeptidase activity"/>
    <property type="evidence" value="ECO:0007669"/>
    <property type="project" value="UniProtKB-ARBA"/>
</dbReference>
<dbReference type="EMBL" id="FUYE01000004">
    <property type="protein sequence ID" value="SKA89650.1"/>
    <property type="molecule type" value="Genomic_DNA"/>
</dbReference>
<keyword evidence="3" id="KW-0808">Transferase</keyword>
<comment type="similarity">
    <text evidence="2">Belongs to the YkuD family.</text>
</comment>
<protein>
    <recommendedName>
        <fullName evidence="8">L,D-TPase catalytic domain-containing protein</fullName>
    </recommendedName>
</protein>
<dbReference type="AlphaFoldDB" id="A0A1T4XJD1"/>
<dbReference type="GO" id="GO:0008360">
    <property type="term" value="P:regulation of cell shape"/>
    <property type="evidence" value="ECO:0007669"/>
    <property type="project" value="UniProtKB-UniRule"/>
</dbReference>
<evidence type="ECO:0000313" key="10">
    <source>
        <dbReference type="Proteomes" id="UP000190774"/>
    </source>
</evidence>
<reference evidence="10" key="1">
    <citation type="submission" date="2017-02" db="EMBL/GenBank/DDBJ databases">
        <authorList>
            <person name="Varghese N."/>
            <person name="Submissions S."/>
        </authorList>
    </citation>
    <scope>NUCLEOTIDE SEQUENCE [LARGE SCALE GENOMIC DNA]</scope>
    <source>
        <strain evidence="10">ATCC 700200</strain>
    </source>
</reference>
<keyword evidence="6 7" id="KW-0961">Cell wall biogenesis/degradation</keyword>
<sequence>MRHSHWLVIALAIGLGLLTARSNLAPESCSRCAQAIQPHLESIFSPPVQMSLPYPTPPVDEEWRKLSAEKRLHNVRARLMPMLAEELDKHGLSLGQPAFIRLFKESRELELWLQSASGWKRFRTYPIAAMSGELGPKLKEGDGQAPEGIYSVTHRSLNPASSYHLSFNIGYPNAYDQHHARSGSYIMIHGAEVSIGCFAMTDPVIEEIYLIVEAALNQGQSLIQVHAFPFRFTEEKCASQLTTTHPWGAFWQELQPIYAHFETHLVPPKVDSLAGRYSLISP</sequence>
<dbReference type="PANTHER" id="PTHR36699">
    <property type="entry name" value="LD-TRANSPEPTIDASE"/>
    <property type="match status" value="1"/>
</dbReference>
<dbReference type="UniPathway" id="UPA00219"/>
<accession>A0A1T4XJD1</accession>
<dbReference type="RefSeq" id="WP_176159290.1">
    <property type="nucleotide sequence ID" value="NZ_FUYE01000004.1"/>
</dbReference>
<keyword evidence="10" id="KW-1185">Reference proteome</keyword>
<feature type="active site" description="Nucleophile" evidence="7">
    <location>
        <position position="197"/>
    </location>
</feature>
<proteinExistence type="inferred from homology"/>
<dbReference type="PANTHER" id="PTHR36699:SF1">
    <property type="entry name" value="L,D-TRANSPEPTIDASE YAFK-RELATED"/>
    <property type="match status" value="1"/>
</dbReference>
<evidence type="ECO:0000256" key="1">
    <source>
        <dbReference type="ARBA" id="ARBA00004752"/>
    </source>
</evidence>
<dbReference type="STRING" id="48467.SAMN02745166_01600"/>
<dbReference type="GO" id="GO:0016740">
    <property type="term" value="F:transferase activity"/>
    <property type="evidence" value="ECO:0007669"/>
    <property type="project" value="UniProtKB-KW"/>
</dbReference>
<organism evidence="9 10">
    <name type="scientific">Prosthecobacter debontii</name>
    <dbReference type="NCBI Taxonomy" id="48467"/>
    <lineage>
        <taxon>Bacteria</taxon>
        <taxon>Pseudomonadati</taxon>
        <taxon>Verrucomicrobiota</taxon>
        <taxon>Verrucomicrobiia</taxon>
        <taxon>Verrucomicrobiales</taxon>
        <taxon>Verrucomicrobiaceae</taxon>
        <taxon>Prosthecobacter</taxon>
    </lineage>
</organism>
<evidence type="ECO:0000256" key="2">
    <source>
        <dbReference type="ARBA" id="ARBA00005992"/>
    </source>
</evidence>
<evidence type="ECO:0000256" key="5">
    <source>
        <dbReference type="ARBA" id="ARBA00022984"/>
    </source>
</evidence>
<keyword evidence="4 7" id="KW-0133">Cell shape</keyword>
<name>A0A1T4XJD1_9BACT</name>
<dbReference type="PROSITE" id="PS52029">
    <property type="entry name" value="LD_TPASE"/>
    <property type="match status" value="1"/>
</dbReference>
<feature type="domain" description="L,D-TPase catalytic" evidence="8">
    <location>
        <begin position="98"/>
        <end position="226"/>
    </location>
</feature>
<gene>
    <name evidence="9" type="ORF">SAMN02745166_01600</name>
</gene>
<dbReference type="InterPro" id="IPR038063">
    <property type="entry name" value="Transpep_catalytic_dom"/>
</dbReference>
<evidence type="ECO:0000256" key="7">
    <source>
        <dbReference type="PROSITE-ProRule" id="PRU01373"/>
    </source>
</evidence>
<dbReference type="CDD" id="cd16913">
    <property type="entry name" value="YkuD_like"/>
    <property type="match status" value="1"/>
</dbReference>
<dbReference type="GO" id="GO:0071555">
    <property type="term" value="P:cell wall organization"/>
    <property type="evidence" value="ECO:0007669"/>
    <property type="project" value="UniProtKB-UniRule"/>
</dbReference>
<evidence type="ECO:0000256" key="4">
    <source>
        <dbReference type="ARBA" id="ARBA00022960"/>
    </source>
</evidence>
<dbReference type="SUPFAM" id="SSF141523">
    <property type="entry name" value="L,D-transpeptidase catalytic domain-like"/>
    <property type="match status" value="1"/>
</dbReference>
<evidence type="ECO:0000259" key="8">
    <source>
        <dbReference type="PROSITE" id="PS52029"/>
    </source>
</evidence>
<dbReference type="GO" id="GO:0009252">
    <property type="term" value="P:peptidoglycan biosynthetic process"/>
    <property type="evidence" value="ECO:0007669"/>
    <property type="project" value="UniProtKB-UniPathway"/>
</dbReference>
<evidence type="ECO:0000313" key="9">
    <source>
        <dbReference type="EMBL" id="SKA89650.1"/>
    </source>
</evidence>
<evidence type="ECO:0000256" key="3">
    <source>
        <dbReference type="ARBA" id="ARBA00022679"/>
    </source>
</evidence>